<protein>
    <submittedName>
        <fullName evidence="1">Uncharacterized protein</fullName>
    </submittedName>
</protein>
<accession>A0A6N8KZ84</accession>
<dbReference type="EMBL" id="WSQA01000005">
    <property type="protein sequence ID" value="MVZ62039.1"/>
    <property type="molecule type" value="Genomic_DNA"/>
</dbReference>
<dbReference type="AlphaFoldDB" id="A0A6N8KZ84"/>
<evidence type="ECO:0000313" key="2">
    <source>
        <dbReference type="Proteomes" id="UP000435036"/>
    </source>
</evidence>
<gene>
    <name evidence="1" type="ORF">GQF63_08410</name>
</gene>
<reference evidence="1 2" key="1">
    <citation type="submission" date="2019-12" db="EMBL/GenBank/DDBJ databases">
        <authorList>
            <person name="Dong K."/>
        </authorList>
    </citation>
    <scope>NUCLEOTIDE SEQUENCE [LARGE SCALE GENOMIC DNA]</scope>
    <source>
        <strain evidence="1 2">JCM 31225</strain>
    </source>
</reference>
<evidence type="ECO:0000313" key="1">
    <source>
        <dbReference type="EMBL" id="MVZ62039.1"/>
    </source>
</evidence>
<dbReference type="Proteomes" id="UP000435036">
    <property type="component" value="Unassembled WGS sequence"/>
</dbReference>
<name>A0A6N8KZ84_9SPHI</name>
<comment type="caution">
    <text evidence="1">The sequence shown here is derived from an EMBL/GenBank/DDBJ whole genome shotgun (WGS) entry which is preliminary data.</text>
</comment>
<keyword evidence="2" id="KW-1185">Reference proteome</keyword>
<sequence length="169" mass="19705">MSLDKLKILESLIKTVDGRTIMQNCDFCMWLDELASPFEITHKLEKMLHLEGLTTAPFQPNGMLIRYKQQTVHLHNIEESIDLDQFLYFLNELLHPAYEIRFWNGSLGMNTLAFIPLERELWDALEENMGICPVNGEFSRLNRGAHLFQLDELTSIQLLDNYTKFKGNL</sequence>
<dbReference type="RefSeq" id="WP_160368782.1">
    <property type="nucleotide sequence ID" value="NZ_WSQA01000005.1"/>
</dbReference>
<proteinExistence type="predicted"/>
<organism evidence="1 2">
    <name type="scientific">Sphingobacterium humi</name>
    <dbReference type="NCBI Taxonomy" id="1796905"/>
    <lineage>
        <taxon>Bacteria</taxon>
        <taxon>Pseudomonadati</taxon>
        <taxon>Bacteroidota</taxon>
        <taxon>Sphingobacteriia</taxon>
        <taxon>Sphingobacteriales</taxon>
        <taxon>Sphingobacteriaceae</taxon>
        <taxon>Sphingobacterium</taxon>
    </lineage>
</organism>
<dbReference type="OrthoDB" id="5194528at2"/>